<comment type="caution">
    <text evidence="3">The sequence shown here is derived from an EMBL/GenBank/DDBJ whole genome shotgun (WGS) entry which is preliminary data.</text>
</comment>
<evidence type="ECO:0008006" key="5">
    <source>
        <dbReference type="Google" id="ProtNLM"/>
    </source>
</evidence>
<sequence>MQVDEKALAEAFREAVGDMPPASFDERDVTAASLVATARARRRAMVGAGAACGVLLLVGVGAVVTTLPKATSGQTVSAPAPGAGEQRGPSTTMSMDGGVPAGPNSSGNAGTLGPKVESGHSDCGPVDQGVAAALVAELPAATGVEAAAADAQCPANSRGAGFHVTDGTNSGFVEAVVVPATVPADPATGKPPQVKPLPTEGTRQVPAATRSGGVLTLISRPMNGSAGAPFGPQLNDIAARVATKF</sequence>
<keyword evidence="2" id="KW-0472">Membrane</keyword>
<dbReference type="Proteomes" id="UP000517916">
    <property type="component" value="Unassembled WGS sequence"/>
</dbReference>
<organism evidence="3 4">
    <name type="scientific">Kutzneria viridogrisea</name>
    <dbReference type="NCBI Taxonomy" id="47990"/>
    <lineage>
        <taxon>Bacteria</taxon>
        <taxon>Bacillati</taxon>
        <taxon>Actinomycetota</taxon>
        <taxon>Actinomycetes</taxon>
        <taxon>Pseudonocardiales</taxon>
        <taxon>Pseudonocardiaceae</taxon>
        <taxon>Kutzneria</taxon>
    </lineage>
</organism>
<feature type="region of interest" description="Disordered" evidence="1">
    <location>
        <begin position="71"/>
        <end position="122"/>
    </location>
</feature>
<feature type="transmembrane region" description="Helical" evidence="2">
    <location>
        <begin position="44"/>
        <end position="67"/>
    </location>
</feature>
<evidence type="ECO:0000313" key="3">
    <source>
        <dbReference type="EMBL" id="MBA8929647.1"/>
    </source>
</evidence>
<keyword evidence="2" id="KW-0812">Transmembrane</keyword>
<evidence type="ECO:0000313" key="4">
    <source>
        <dbReference type="Proteomes" id="UP000517916"/>
    </source>
</evidence>
<evidence type="ECO:0000256" key="2">
    <source>
        <dbReference type="SAM" id="Phobius"/>
    </source>
</evidence>
<proteinExistence type="predicted"/>
<gene>
    <name evidence="3" type="ORF">BC739_006865</name>
</gene>
<evidence type="ECO:0000256" key="1">
    <source>
        <dbReference type="SAM" id="MobiDB-lite"/>
    </source>
</evidence>
<name>A0ABR6BSQ6_9PSEU</name>
<dbReference type="EMBL" id="JACJID010000005">
    <property type="protein sequence ID" value="MBA8929647.1"/>
    <property type="molecule type" value="Genomic_DNA"/>
</dbReference>
<dbReference type="RefSeq" id="WP_182839506.1">
    <property type="nucleotide sequence ID" value="NZ_BAAABQ010000089.1"/>
</dbReference>
<keyword evidence="2" id="KW-1133">Transmembrane helix</keyword>
<accession>A0ABR6BSQ6</accession>
<reference evidence="3 4" key="1">
    <citation type="submission" date="2020-08" db="EMBL/GenBank/DDBJ databases">
        <title>Genomic Encyclopedia of Archaeal and Bacterial Type Strains, Phase II (KMG-II): from individual species to whole genera.</title>
        <authorList>
            <person name="Goeker M."/>
        </authorList>
    </citation>
    <scope>NUCLEOTIDE SEQUENCE [LARGE SCALE GENOMIC DNA]</scope>
    <source>
        <strain evidence="3 4">DSM 43850</strain>
    </source>
</reference>
<feature type="region of interest" description="Disordered" evidence="1">
    <location>
        <begin position="183"/>
        <end position="206"/>
    </location>
</feature>
<protein>
    <recommendedName>
        <fullName evidence="5">DUF3558 domain-containing protein</fullName>
    </recommendedName>
</protein>
<keyword evidence="4" id="KW-1185">Reference proteome</keyword>